<dbReference type="AlphaFoldDB" id="A0A7X5HVA0"/>
<feature type="chain" id="PRO_5039301602" evidence="1">
    <location>
        <begin position="22"/>
        <end position="553"/>
    </location>
</feature>
<dbReference type="Proteomes" id="UP000461585">
    <property type="component" value="Unassembled WGS sequence"/>
</dbReference>
<evidence type="ECO:0000256" key="1">
    <source>
        <dbReference type="SAM" id="SignalP"/>
    </source>
</evidence>
<evidence type="ECO:0000313" key="3">
    <source>
        <dbReference type="Proteomes" id="UP000461585"/>
    </source>
</evidence>
<keyword evidence="1" id="KW-0732">Signal</keyword>
<dbReference type="PROSITE" id="PS51257">
    <property type="entry name" value="PROKAR_LIPOPROTEIN"/>
    <property type="match status" value="1"/>
</dbReference>
<feature type="signal peptide" evidence="1">
    <location>
        <begin position="1"/>
        <end position="21"/>
    </location>
</feature>
<dbReference type="SUPFAM" id="SSF53850">
    <property type="entry name" value="Periplasmic binding protein-like II"/>
    <property type="match status" value="1"/>
</dbReference>
<dbReference type="InterPro" id="IPR006059">
    <property type="entry name" value="SBP"/>
</dbReference>
<reference evidence="2 3" key="1">
    <citation type="submission" date="2020-01" db="EMBL/GenBank/DDBJ databases">
        <title>Anaeroalcalibacter tamaniensis gen. nov., sp. nov., moderately halophilic strictly anaerobic fermenter bacterium from mud volcano of Taman peninsula.</title>
        <authorList>
            <person name="Frolova A."/>
            <person name="Merkel A.Y."/>
            <person name="Slobodkin A.I."/>
        </authorList>
    </citation>
    <scope>NUCLEOTIDE SEQUENCE [LARGE SCALE GENOMIC DNA]</scope>
    <source>
        <strain evidence="2 3">F-3ap</strain>
    </source>
</reference>
<keyword evidence="3" id="KW-1185">Reference proteome</keyword>
<sequence>MKMKRAAILFLAAVMSIGMTGCGSGRNNSASSEAYATADGAPISLPLQEKATLKFLTQSSPLAPEEPNEKLIWQRLEEDTNVHIDWTNYTWDVFAEKKSLAIASGDLPDAIFDAAMSDYELLKYAKDGVIIPVEELVDQYMPNLKAIYDAHPEYRKFVTAPDGHIYSFPWIEELGSGKESIHSIDAIPWINQVWLKNLGLEMPTTIDQLTDVLRAFKTQDANGNGDPNDEIPMSFIYGSGGESLVSLLGAFGFGDNWDHTVVDNDGKVVFTMSQEGYKEGVQWLAQLYAEGLIDPEVFTQDWNTFVAKGANHLYGIYSTWDMGNVTGFNSGDYSEPEKITADYAALPALEGPSGWKNITRTNGFGLDRGRMVITSANRNLELTARWIDKLYEPLQSAQNNWGTYGDEAQKNIFEMNPEGTFLSHLPLGDTSPWELRQKTFVGGPLAVLDSHYGTHITKPDDAAWRLDLLQEVYVKDMQMDNNYPRVFYTQEDQLTLTNIETVMFEHAMTKRAEWIQNGKIAEEWDGYLKDLETMGLSEWLRIKQTYYDEFNQQ</sequence>
<dbReference type="PANTHER" id="PTHR43649:SF17">
    <property type="entry name" value="ABC TRANSPORTER SOLUTE BINDING PROTEIN-SUGAR TRANSPORT"/>
    <property type="match status" value="1"/>
</dbReference>
<dbReference type="Pfam" id="PF01547">
    <property type="entry name" value="SBP_bac_1"/>
    <property type="match status" value="1"/>
</dbReference>
<comment type="caution">
    <text evidence="2">The sequence shown here is derived from an EMBL/GenBank/DDBJ whole genome shotgun (WGS) entry which is preliminary data.</text>
</comment>
<dbReference type="PANTHER" id="PTHR43649">
    <property type="entry name" value="ARABINOSE-BINDING PROTEIN-RELATED"/>
    <property type="match status" value="1"/>
</dbReference>
<dbReference type="EMBL" id="JAAEEH010000012">
    <property type="protein sequence ID" value="NDL67288.1"/>
    <property type="molecule type" value="Genomic_DNA"/>
</dbReference>
<accession>A0A7X5HVA0</accession>
<organism evidence="2 3">
    <name type="scientific">Anaerotalea alkaliphila</name>
    <dbReference type="NCBI Taxonomy" id="2662126"/>
    <lineage>
        <taxon>Bacteria</taxon>
        <taxon>Bacillati</taxon>
        <taxon>Bacillota</taxon>
        <taxon>Clostridia</taxon>
        <taxon>Eubacteriales</taxon>
        <taxon>Anaerotalea</taxon>
    </lineage>
</organism>
<dbReference type="Gene3D" id="3.40.190.10">
    <property type="entry name" value="Periplasmic binding protein-like II"/>
    <property type="match status" value="2"/>
</dbReference>
<evidence type="ECO:0000313" key="2">
    <source>
        <dbReference type="EMBL" id="NDL67288.1"/>
    </source>
</evidence>
<name>A0A7X5HVA0_9FIRM</name>
<dbReference type="InterPro" id="IPR050490">
    <property type="entry name" value="Bact_solute-bd_prot1"/>
</dbReference>
<gene>
    <name evidence="2" type="ORF">GXN74_05995</name>
</gene>
<protein>
    <submittedName>
        <fullName evidence="2">Extracellular solute-binding protein</fullName>
    </submittedName>
</protein>
<proteinExistence type="predicted"/>